<dbReference type="Proteomes" id="UP000054363">
    <property type="component" value="Unassembled WGS sequence"/>
</dbReference>
<gene>
    <name evidence="2" type="ORF">IDSA_07080</name>
</gene>
<dbReference type="SUPFAM" id="SSF50939">
    <property type="entry name" value="Sialidases"/>
    <property type="match status" value="1"/>
</dbReference>
<evidence type="ECO:0000313" key="3">
    <source>
        <dbReference type="Proteomes" id="UP000054363"/>
    </source>
</evidence>
<sequence>MNNKACLVLILISALLGGCGGGDETAPKPTPPPVGTVITTILAGNHTVEYIQSDGDAQLAGTTQGLYWRSDASASWQLRSPTTTAVTGLVVLGQGHYLIAVAREQADDFSEPYPLFASQDHGQTWTQIDHDFGAELNGVIKGLAYDPSTGRVYAIGLGALAVANLDATAWTLLSGSWDSFASGLRLLIVDAVKRTVWFGGQGAIENGYLSRYDLSSGNVTTWYNLLPDPAVYLDGLIHPTDSNTVIFGAEGGLVRSTNYGDTWTTPLGDVSHRFYWDVVMDSAGILYTARYDKLTPEQPLIIECSTDIGQSWKINDLSAEVPRGGVKSLKVVASGGPTLLYLGLWDNGIKAVAVSDLNC</sequence>
<keyword evidence="1" id="KW-0732">Signal</keyword>
<name>A0A094IT58_9GAMM</name>
<protein>
    <recommendedName>
        <fullName evidence="4">Sortilin N-terminal domain-containing protein</fullName>
    </recommendedName>
</protein>
<evidence type="ECO:0000313" key="2">
    <source>
        <dbReference type="EMBL" id="KFZ30840.1"/>
    </source>
</evidence>
<dbReference type="STRING" id="435908.IDSA_07080"/>
<dbReference type="OrthoDB" id="9757809at2"/>
<proteinExistence type="predicted"/>
<dbReference type="EMBL" id="JPER01000003">
    <property type="protein sequence ID" value="KFZ30840.1"/>
    <property type="molecule type" value="Genomic_DNA"/>
</dbReference>
<reference evidence="2 3" key="1">
    <citation type="submission" date="2014-06" db="EMBL/GenBank/DDBJ databases">
        <title>The draft genome sequence of Idiomarina salinarum ISL-52.</title>
        <authorList>
            <person name="Du J."/>
            <person name="Shao Z."/>
        </authorList>
    </citation>
    <scope>NUCLEOTIDE SEQUENCE [LARGE SCALE GENOMIC DNA]</scope>
    <source>
        <strain evidence="2 3">ISL-52</strain>
    </source>
</reference>
<dbReference type="InterPro" id="IPR036278">
    <property type="entry name" value="Sialidase_sf"/>
</dbReference>
<accession>A0A094IT58</accession>
<dbReference type="PROSITE" id="PS51257">
    <property type="entry name" value="PROKAR_LIPOPROTEIN"/>
    <property type="match status" value="1"/>
</dbReference>
<dbReference type="AlphaFoldDB" id="A0A094IT58"/>
<organism evidence="2 3">
    <name type="scientific">Pseudidiomarina salinarum</name>
    <dbReference type="NCBI Taxonomy" id="435908"/>
    <lineage>
        <taxon>Bacteria</taxon>
        <taxon>Pseudomonadati</taxon>
        <taxon>Pseudomonadota</taxon>
        <taxon>Gammaproteobacteria</taxon>
        <taxon>Alteromonadales</taxon>
        <taxon>Idiomarinaceae</taxon>
        <taxon>Pseudidiomarina</taxon>
    </lineage>
</organism>
<comment type="caution">
    <text evidence="2">The sequence shown here is derived from an EMBL/GenBank/DDBJ whole genome shotgun (WGS) entry which is preliminary data.</text>
</comment>
<evidence type="ECO:0000256" key="1">
    <source>
        <dbReference type="SAM" id="SignalP"/>
    </source>
</evidence>
<dbReference type="RefSeq" id="WP_034775360.1">
    <property type="nucleotide sequence ID" value="NZ_JPER01000003.1"/>
</dbReference>
<evidence type="ECO:0008006" key="4">
    <source>
        <dbReference type="Google" id="ProtNLM"/>
    </source>
</evidence>
<dbReference type="eggNOG" id="ENOG5032J4V">
    <property type="taxonomic scope" value="Bacteria"/>
</dbReference>
<feature type="chain" id="PRO_5001905492" description="Sortilin N-terminal domain-containing protein" evidence="1">
    <location>
        <begin position="22"/>
        <end position="359"/>
    </location>
</feature>
<dbReference type="Gene3D" id="2.130.10.10">
    <property type="entry name" value="YVTN repeat-like/Quinoprotein amine dehydrogenase"/>
    <property type="match status" value="2"/>
</dbReference>
<dbReference type="InterPro" id="IPR015943">
    <property type="entry name" value="WD40/YVTN_repeat-like_dom_sf"/>
</dbReference>
<feature type="signal peptide" evidence="1">
    <location>
        <begin position="1"/>
        <end position="21"/>
    </location>
</feature>
<keyword evidence="3" id="KW-1185">Reference proteome</keyword>